<dbReference type="Pfam" id="PF00119">
    <property type="entry name" value="ATP-synt_A"/>
    <property type="match status" value="1"/>
</dbReference>
<dbReference type="EMBL" id="MW916537">
    <property type="protein sequence ID" value="QWC54916.1"/>
    <property type="molecule type" value="Genomic_DNA"/>
</dbReference>
<sequence length="222" mass="24389">MVNLFSVFDPSSSLITNWTSLILVTLLLPQTFWVMGSKASSILSMVCSKLHSEFKILVNQDLTPGLTKIFIAMLLLIATNNAMGLLPYTFTATSHLAPSMAMSLPLWLGLMLYGWFNHTKHMLAHLVPQSTPPVLMPFMVVIETVSNLIRPLTLAVRLTANMIAGHLIMTLLGNQMADNSMIMSGFVLLVTQVTLLILESAVALIQSYVFTVLACLYSSEVN</sequence>
<keyword evidence="10" id="KW-0066">ATP synthesis</keyword>
<keyword evidence="4" id="KW-0138">CF(0)</keyword>
<evidence type="ECO:0000256" key="11">
    <source>
        <dbReference type="ARBA" id="ARBA00032954"/>
    </source>
</evidence>
<proteinExistence type="inferred from homology"/>
<evidence type="ECO:0000256" key="8">
    <source>
        <dbReference type="ARBA" id="ARBA00023065"/>
    </source>
</evidence>
<comment type="similarity">
    <text evidence="2">Belongs to the ATPase A chain family.</text>
</comment>
<dbReference type="PANTHER" id="PTHR11410:SF0">
    <property type="entry name" value="ATP SYNTHASE SUBUNIT A"/>
    <property type="match status" value="1"/>
</dbReference>
<evidence type="ECO:0000256" key="7">
    <source>
        <dbReference type="ARBA" id="ARBA00022989"/>
    </source>
</evidence>
<dbReference type="InterPro" id="IPR045083">
    <property type="entry name" value="ATP_synth_F0_asu_bact/mt"/>
</dbReference>
<feature type="transmembrane region" description="Helical" evidence="12">
    <location>
        <begin position="69"/>
        <end position="90"/>
    </location>
</feature>
<dbReference type="AlphaFoldDB" id="A0A8E8GTT4"/>
<accession>A0A8E8GTT4</accession>
<keyword evidence="9 12" id="KW-0472">Membrane</keyword>
<evidence type="ECO:0000313" key="13">
    <source>
        <dbReference type="EMBL" id="QWC54916.1"/>
    </source>
</evidence>
<name>A0A8E8GTT4_9HEXA</name>
<keyword evidence="7 12" id="KW-1133">Transmembrane helix</keyword>
<evidence type="ECO:0000256" key="4">
    <source>
        <dbReference type="ARBA" id="ARBA00022547"/>
    </source>
</evidence>
<evidence type="ECO:0000256" key="10">
    <source>
        <dbReference type="ARBA" id="ARBA00023310"/>
    </source>
</evidence>
<keyword evidence="5 12" id="KW-0812">Transmembrane</keyword>
<feature type="transmembrane region" description="Helical" evidence="12">
    <location>
        <begin position="96"/>
        <end position="116"/>
    </location>
</feature>
<dbReference type="NCBIfam" id="TIGR01131">
    <property type="entry name" value="ATP_synt_6_or_A"/>
    <property type="match status" value="1"/>
</dbReference>
<dbReference type="GO" id="GO:0045259">
    <property type="term" value="C:proton-transporting ATP synthase complex"/>
    <property type="evidence" value="ECO:0007669"/>
    <property type="project" value="UniProtKB-KW"/>
</dbReference>
<feature type="transmembrane region" description="Helical" evidence="12">
    <location>
        <begin position="186"/>
        <end position="219"/>
    </location>
</feature>
<evidence type="ECO:0000256" key="12">
    <source>
        <dbReference type="SAM" id="Phobius"/>
    </source>
</evidence>
<dbReference type="PANTHER" id="PTHR11410">
    <property type="entry name" value="ATP SYNTHASE SUBUNIT A"/>
    <property type="match status" value="1"/>
</dbReference>
<evidence type="ECO:0000256" key="1">
    <source>
        <dbReference type="ARBA" id="ARBA00004141"/>
    </source>
</evidence>
<keyword evidence="6" id="KW-0375">Hydrogen ion transport</keyword>
<feature type="transmembrane region" description="Helical" evidence="12">
    <location>
        <begin position="15"/>
        <end position="35"/>
    </location>
</feature>
<evidence type="ECO:0000256" key="3">
    <source>
        <dbReference type="ARBA" id="ARBA00022448"/>
    </source>
</evidence>
<dbReference type="InterPro" id="IPR000568">
    <property type="entry name" value="ATP_synth_F0_asu"/>
</dbReference>
<reference evidence="13" key="1">
    <citation type="submission" date="2021-04" db="EMBL/GenBank/DDBJ databases">
        <title>The mitochondrial genome of Megalothorax incertus.</title>
        <authorList>
            <person name="Ma Y."/>
            <person name="Huang C.-W."/>
            <person name="Chen W.-J."/>
            <person name="Luan Y.-X."/>
        </authorList>
    </citation>
    <scope>NUCLEOTIDE SEQUENCE</scope>
</reference>
<organism evidence="13">
    <name type="scientific">Megalothorax incertus</name>
    <dbReference type="NCBI Taxonomy" id="2579793"/>
    <lineage>
        <taxon>Eukaryota</taxon>
        <taxon>Metazoa</taxon>
        <taxon>Ecdysozoa</taxon>
        <taxon>Arthropoda</taxon>
        <taxon>Hexapoda</taxon>
        <taxon>Collembola</taxon>
        <taxon>Neelipleona</taxon>
        <taxon>Neelidae</taxon>
        <taxon>Megalothorax</taxon>
    </lineage>
</organism>
<evidence type="ECO:0000256" key="2">
    <source>
        <dbReference type="ARBA" id="ARBA00006810"/>
    </source>
</evidence>
<evidence type="ECO:0000256" key="9">
    <source>
        <dbReference type="ARBA" id="ARBA00023136"/>
    </source>
</evidence>
<dbReference type="InterPro" id="IPR023011">
    <property type="entry name" value="ATP_synth_F0_asu_AS"/>
</dbReference>
<keyword evidence="3" id="KW-0813">Transport</keyword>
<evidence type="ECO:0000256" key="5">
    <source>
        <dbReference type="ARBA" id="ARBA00022692"/>
    </source>
</evidence>
<feature type="transmembrane region" description="Helical" evidence="12">
    <location>
        <begin position="154"/>
        <end position="174"/>
    </location>
</feature>
<keyword evidence="8" id="KW-0406">Ion transport</keyword>
<keyword evidence="13" id="KW-0496">Mitochondrion</keyword>
<comment type="subcellular location">
    <subcellularLocation>
        <location evidence="1">Membrane</location>
        <topology evidence="1">Multi-pass membrane protein</topology>
    </subcellularLocation>
</comment>
<protein>
    <recommendedName>
        <fullName evidence="11">F-ATPase protein 6</fullName>
    </recommendedName>
</protein>
<dbReference type="GO" id="GO:0046933">
    <property type="term" value="F:proton-transporting ATP synthase activity, rotational mechanism"/>
    <property type="evidence" value="ECO:0007669"/>
    <property type="project" value="TreeGrafter"/>
</dbReference>
<geneLocation type="mitochondrion" evidence="13"/>
<dbReference type="CDD" id="cd00310">
    <property type="entry name" value="ATP-synt_Fo_a_6"/>
    <property type="match status" value="1"/>
</dbReference>
<dbReference type="PROSITE" id="PS00449">
    <property type="entry name" value="ATPASE_A"/>
    <property type="match status" value="1"/>
</dbReference>
<evidence type="ECO:0000256" key="6">
    <source>
        <dbReference type="ARBA" id="ARBA00022781"/>
    </source>
</evidence>
<gene>
    <name evidence="13" type="primary">ATP6</name>
</gene>